<reference evidence="1" key="1">
    <citation type="journal article" date="2014" name="Front. Microbiol.">
        <title>High frequency of phylogenetically diverse reductive dehalogenase-homologous genes in deep subseafloor sedimentary metagenomes.</title>
        <authorList>
            <person name="Kawai M."/>
            <person name="Futagami T."/>
            <person name="Toyoda A."/>
            <person name="Takaki Y."/>
            <person name="Nishi S."/>
            <person name="Hori S."/>
            <person name="Arai W."/>
            <person name="Tsubouchi T."/>
            <person name="Morono Y."/>
            <person name="Uchiyama I."/>
            <person name="Ito T."/>
            <person name="Fujiyama A."/>
            <person name="Inagaki F."/>
            <person name="Takami H."/>
        </authorList>
    </citation>
    <scope>NUCLEOTIDE SEQUENCE</scope>
    <source>
        <strain evidence="1">Expedition CK06-06</strain>
    </source>
</reference>
<feature type="non-terminal residue" evidence="1">
    <location>
        <position position="1"/>
    </location>
</feature>
<gene>
    <name evidence="1" type="ORF">S03H2_68007</name>
</gene>
<sequence>WMPLTEEPTEYSCPVFGHNCPGGTEKISKCGKTIEDIPSERFIKKS</sequence>
<dbReference type="EMBL" id="BARU01044635">
    <property type="protein sequence ID" value="GAH79725.1"/>
    <property type="molecule type" value="Genomic_DNA"/>
</dbReference>
<accession>X1JDX2</accession>
<dbReference type="AlphaFoldDB" id="X1JDX2"/>
<comment type="caution">
    <text evidence="1">The sequence shown here is derived from an EMBL/GenBank/DDBJ whole genome shotgun (WGS) entry which is preliminary data.</text>
</comment>
<protein>
    <submittedName>
        <fullName evidence="1">Uncharacterized protein</fullName>
    </submittedName>
</protein>
<organism evidence="1">
    <name type="scientific">marine sediment metagenome</name>
    <dbReference type="NCBI Taxonomy" id="412755"/>
    <lineage>
        <taxon>unclassified sequences</taxon>
        <taxon>metagenomes</taxon>
        <taxon>ecological metagenomes</taxon>
    </lineage>
</organism>
<evidence type="ECO:0000313" key="1">
    <source>
        <dbReference type="EMBL" id="GAH79725.1"/>
    </source>
</evidence>
<proteinExistence type="predicted"/>
<name>X1JDX2_9ZZZZ</name>